<evidence type="ECO:0000313" key="11">
    <source>
        <dbReference type="Proteomes" id="UP000187046"/>
    </source>
</evidence>
<feature type="domain" description="Gram-positive cocci surface proteins LPxTG" evidence="9">
    <location>
        <begin position="1943"/>
        <end position="1979"/>
    </location>
</feature>
<feature type="region of interest" description="Disordered" evidence="7">
    <location>
        <begin position="1892"/>
        <end position="1945"/>
    </location>
</feature>
<dbReference type="SUPFAM" id="SSF49478">
    <property type="entry name" value="Cna protein B-type domain"/>
    <property type="match status" value="8"/>
</dbReference>
<evidence type="ECO:0000313" key="10">
    <source>
        <dbReference type="EMBL" id="OMI27111.1"/>
    </source>
</evidence>
<evidence type="ECO:0000256" key="4">
    <source>
        <dbReference type="ARBA" id="ARBA00022525"/>
    </source>
</evidence>
<dbReference type="InterPro" id="IPR011252">
    <property type="entry name" value="Fibrogen-bd_dom1"/>
</dbReference>
<comment type="subcellular location">
    <subcellularLocation>
        <location evidence="1">Secreted</location>
        <location evidence="1">Cell wall</location>
        <topology evidence="1">Peptidoglycan-anchor</topology>
    </subcellularLocation>
</comment>
<evidence type="ECO:0000256" key="5">
    <source>
        <dbReference type="ARBA" id="ARBA00022729"/>
    </source>
</evidence>
<comment type="caution">
    <text evidence="10">The sequence shown here is derived from an EMBL/GenBank/DDBJ whole genome shotgun (WGS) entry which is preliminary data.</text>
</comment>
<dbReference type="SUPFAM" id="SSF49401">
    <property type="entry name" value="Bacterial adhesins"/>
    <property type="match status" value="7"/>
</dbReference>
<evidence type="ECO:0000259" key="9">
    <source>
        <dbReference type="PROSITE" id="PS50847"/>
    </source>
</evidence>
<dbReference type="PANTHER" id="PTHR36108:SF13">
    <property type="entry name" value="COLOSSIN-B-RELATED"/>
    <property type="match status" value="1"/>
</dbReference>
<dbReference type="EMBL" id="MRBL01000013">
    <property type="protein sequence ID" value="OMI27111.1"/>
    <property type="molecule type" value="Genomic_DNA"/>
</dbReference>
<keyword evidence="8" id="KW-1133">Transmembrane helix</keyword>
<evidence type="ECO:0000256" key="2">
    <source>
        <dbReference type="ARBA" id="ARBA00007257"/>
    </source>
</evidence>
<reference evidence="10 11" key="1">
    <citation type="submission" date="2016-12" db="EMBL/GenBank/DDBJ databases">
        <title>Bacillus phylogenomics.</title>
        <authorList>
            <person name="Dunlap C."/>
        </authorList>
    </citation>
    <scope>NUCLEOTIDE SEQUENCE [LARGE SCALE GENOMIC DNA]</scope>
    <source>
        <strain evidence="10 11">NRRL B-41327</strain>
    </source>
</reference>
<dbReference type="Proteomes" id="UP000187046">
    <property type="component" value="Unassembled WGS sequence"/>
</dbReference>
<evidence type="ECO:0000256" key="7">
    <source>
        <dbReference type="SAM" id="MobiDB-lite"/>
    </source>
</evidence>
<name>A0ABX3I4Q7_9BACI</name>
<dbReference type="PANTHER" id="PTHR36108">
    <property type="entry name" value="COLOSSIN-B-RELATED"/>
    <property type="match status" value="1"/>
</dbReference>
<protein>
    <submittedName>
        <fullName evidence="10">Cell wall anchor protein</fullName>
    </submittedName>
</protein>
<accession>A0ABX3I4Q7</accession>
<dbReference type="Pfam" id="PF00746">
    <property type="entry name" value="Gram_pos_anchor"/>
    <property type="match status" value="1"/>
</dbReference>
<dbReference type="Gene3D" id="2.60.40.10">
    <property type="entry name" value="Immunoglobulins"/>
    <property type="match status" value="8"/>
</dbReference>
<dbReference type="Pfam" id="PF17961">
    <property type="entry name" value="Big_8"/>
    <property type="match status" value="2"/>
</dbReference>
<dbReference type="Gene3D" id="2.60.40.740">
    <property type="match status" value="5"/>
</dbReference>
<dbReference type="Pfam" id="PF17802">
    <property type="entry name" value="SpaA"/>
    <property type="match status" value="8"/>
</dbReference>
<keyword evidence="6" id="KW-0572">Peptidoglycan-anchor</keyword>
<keyword evidence="4" id="KW-0964">Secreted</keyword>
<dbReference type="PROSITE" id="PS50847">
    <property type="entry name" value="GRAM_POS_ANCHORING"/>
    <property type="match status" value="1"/>
</dbReference>
<feature type="compositionally biased region" description="Polar residues" evidence="7">
    <location>
        <begin position="819"/>
        <end position="835"/>
    </location>
</feature>
<feature type="region of interest" description="Disordered" evidence="7">
    <location>
        <begin position="195"/>
        <end position="252"/>
    </location>
</feature>
<dbReference type="NCBIfam" id="TIGR01167">
    <property type="entry name" value="LPXTG_anchor"/>
    <property type="match status" value="1"/>
</dbReference>
<comment type="similarity">
    <text evidence="2">Belongs to the serine-aspartate repeat-containing protein (SDr) family.</text>
</comment>
<gene>
    <name evidence="10" type="ORF">BTA31_11345</name>
</gene>
<evidence type="ECO:0000256" key="6">
    <source>
        <dbReference type="ARBA" id="ARBA00023088"/>
    </source>
</evidence>
<dbReference type="InterPro" id="IPR019931">
    <property type="entry name" value="LPXTG_anchor"/>
</dbReference>
<feature type="compositionally biased region" description="Polar residues" evidence="7">
    <location>
        <begin position="1920"/>
        <end position="1931"/>
    </location>
</feature>
<evidence type="ECO:0000256" key="8">
    <source>
        <dbReference type="SAM" id="Phobius"/>
    </source>
</evidence>
<keyword evidence="11" id="KW-1185">Reference proteome</keyword>
<feature type="transmembrane region" description="Helical" evidence="8">
    <location>
        <begin position="1952"/>
        <end position="1971"/>
    </location>
</feature>
<feature type="compositionally biased region" description="Basic and acidic residues" evidence="7">
    <location>
        <begin position="1932"/>
        <end position="1943"/>
    </location>
</feature>
<dbReference type="RefSeq" id="WP_076791611.1">
    <property type="nucleotide sequence ID" value="NZ_MRBL01000013.1"/>
</dbReference>
<feature type="compositionally biased region" description="Low complexity" evidence="7">
    <location>
        <begin position="238"/>
        <end position="252"/>
    </location>
</feature>
<dbReference type="InterPro" id="IPR041033">
    <property type="entry name" value="SpaA_PFL_dom_1"/>
</dbReference>
<keyword evidence="5" id="KW-0732">Signal</keyword>
<dbReference type="InterPro" id="IPR008456">
    <property type="entry name" value="Collagen-bd_dom"/>
</dbReference>
<feature type="region of interest" description="Disordered" evidence="7">
    <location>
        <begin position="802"/>
        <end position="835"/>
    </location>
</feature>
<sequence length="1979" mass="213427">MRSKKYSFSLSKKRGLKSCLVTCLALYLIFSQVVGFTLTAVAAGTSTGGSVFFDSVTIKNSEGQTVDGSKGDEPALKPGDKVTLTYEWSLKNDEKAGTEKSFTVEVPKSFEFVQDAEGDVKSADQQIIGSYQVKADSNIFTVSLNSSAEGSAGAKGSITLSAKFAADVKSDTKTVTALFQLGAGKTQQVIIPVNTGSESETAKNDAPSSEDDQAAADDQSKSSGGQDQEEAKTKASADAESSDSKPAASSRLAAAGRLASGGNQITQNILTGVTLTDEHGKPYDKSNRADTNSPAKISITWDIPNELGKTINDGDRYEFDLPEAFIMYNDIPNQPLSSDGITYGYFSIDTKGHVVMTFNGEVKEDSNVKGTLFVNTQFNAQKIKGSTTQKIPFPVKSDTPEVTVYFKPKVSKTIDKSGTFDKGINPGQVTWTVDLNKKLDQVKNAKLTENFPEGLTYRSVKVYQLDVNIDGSVSQGDEVLSGYTVDANGNVTFDGDIDSAYRLIYVTDIDDSAKPNEGGDAAFTNKATFGGDNLEPASAEASVTAKYGKMIEKSSTGYKSDSQTFSWTILYNYGEKKIDESKASITDSFGSADLHLVSDSLKVIPISFNQNGSEQAGTPLTEGKDYTLSDTGSGFEIKFNQNVTGAYKITYQTEVNSGVIIDKSTTYTNTAVTGTGESKKASGTAIQQNLIKGYSNIDYQKKTVDWTITINKNNYTMNNWKLDDNFESGGLTLLDGSFRLQDVTNNKTLEEGKDYTLTIKPDHEGFLLELIGDYATTNSQFKITYTTNMNADFSNENVKNTAESTWTDHSSTERRNKETSSFTPNRQTSHNGFKNGSYNAVTKEITWKIGLNYNGEPSKNPYIKDSLADDQQFVKGSVIVKSYAVNKDGSITEGDILPASQYDVEEPSADNKQTLTVHLKTDDSVPYLIEFKTSLKGQVIKHEPYTNKATYHNAGYSERELTASVSVADGGSLVFKGGKQNGGYVDWSINVNASQSVLEDVKVTDTPDTNQILAEDSFKVYQAKYDEKGAVKDSSGNLVPDDVQLQKGEDYTLDIKTDNATGEQSFVLKFTGDYKKIDRAYVIQYQSLINIAGTSGHVNNKVSISGTNVQEQTQENNSSVFVAVSSGGGSGSGERGSLTILKTGEDGTPLAGADFQLRTKDNEQLLRTGTTDDDGKLTFGNIRYGTYILKEIQAPDGYTISDAYADGVSVEINSSSSSAGALYKVVNEKNKVTLIKQDEQKNPLEGAMFKLEKKSGDGAFTTIRTNIKSDENGKVEINGLPPGDYRLLETKAPEGYLVNTKEISFSVKTNDKNQVPDVDLGTLINYKGRAHLTKEDAEGRQLEGAEFKLIDHEGKTVHEKLTSDQDGKIAVSDLAPGRYAFVETKAPEGFVLNSKEIEFTISESAEEKPESVDAGTAVNYKGSVYLTKEDAEGHTLKGAEFKIVDHEGNTVHEKLTSDEDGKIAASGLAPGRYAFVETKAPEGFMLNTDQIKFAIPGSAEGKPEPVDAGAAVNHKGSVHLTKEDAEGSKLEGAFFKIVDQNGNTVQEELVSDQNGTVTASDLAPGRYAFVETKAPAGFVLNSGKIEFLIPDSAKGKPAHVDAGTAVNYKGSVYLQKKDEDGNGLEGAVFKIIDSDGKTVRDDLISKEGGKIEVAGLAPGSYQFVEKHAPDGYLLSTDPIPFSITGEHEGEPKQVELTAVNKKNSVILTKVGKDDKSAGLQGAEFNLTDENGKVLKTGLATGADGRITVYGLKPGNYQFVETKAPKHYQLDETPISFTVKNTDTKPIEMTAENQLTPGDAKLTKVDRNDKTAVLKGAEFKLLDADGKPVKAAGNGKKLPAVWITDQNGQFTAEGLAPGRYQFVETKAPDGYKLDETPIPFEIKKGQTKPVEIIASNEKLKTPAVDKGTPDRNLGGPKTDNKGTSDSISNGDPKTNDNGHLKDTLPKTGDTDSIIPIMIGILLILSGGAFAFFTRKKQRKA</sequence>
<dbReference type="InterPro" id="IPR041171">
    <property type="entry name" value="SDR_Ig"/>
</dbReference>
<keyword evidence="8" id="KW-0472">Membrane</keyword>
<evidence type="ECO:0000256" key="1">
    <source>
        <dbReference type="ARBA" id="ARBA00004168"/>
    </source>
</evidence>
<dbReference type="InterPro" id="IPR008966">
    <property type="entry name" value="Adhesion_dom_sf"/>
</dbReference>
<dbReference type="Gene3D" id="2.60.40.1280">
    <property type="match status" value="2"/>
</dbReference>
<keyword evidence="3" id="KW-0134">Cell wall</keyword>
<dbReference type="Pfam" id="PF05737">
    <property type="entry name" value="Collagen_bind"/>
    <property type="match status" value="4"/>
</dbReference>
<organism evidence="10 11">
    <name type="scientific">Bacillus haynesii</name>
    <dbReference type="NCBI Taxonomy" id="1925021"/>
    <lineage>
        <taxon>Bacteria</taxon>
        <taxon>Bacillati</taxon>
        <taxon>Bacillota</taxon>
        <taxon>Bacilli</taxon>
        <taxon>Bacillales</taxon>
        <taxon>Bacillaceae</taxon>
        <taxon>Bacillus</taxon>
    </lineage>
</organism>
<proteinExistence type="inferred from homology"/>
<evidence type="ECO:0000256" key="3">
    <source>
        <dbReference type="ARBA" id="ARBA00022512"/>
    </source>
</evidence>
<dbReference type="InterPro" id="IPR013783">
    <property type="entry name" value="Ig-like_fold"/>
</dbReference>
<keyword evidence="8" id="KW-0812">Transmembrane</keyword>